<feature type="chain" id="PRO_5040457289" evidence="1">
    <location>
        <begin position="21"/>
        <end position="298"/>
    </location>
</feature>
<sequence length="298" mass="32715">MQLMHFTLLCLPCCPYRTEGTPTTRRRAPPRSASRSWLVLCSPFNITTANVPPLTTVGERRVFTGSPIQSRLRTDAEQGGIVLLGVHSAVRVIQTGKPLVWSDRKKATEQAKKVKAFYLANAKSEDTAVCCDSGARRIPRTPQHAAVPHLRGFILPPPGHQLQLFEARGVTRPRENGGRFITARQGDITATLAPFPLKERFPGSALHSRPAYQIPFRSSHAEMRAEAGPDPGFPDARVHPESIRPVFEGGGPLVPLAFDIPTTNPGCQRPSTERSISSALDTVRAVRRAASRKDQKRI</sequence>
<evidence type="ECO:0000256" key="1">
    <source>
        <dbReference type="SAM" id="SignalP"/>
    </source>
</evidence>
<keyword evidence="3" id="KW-1185">Reference proteome</keyword>
<evidence type="ECO:0000313" key="3">
    <source>
        <dbReference type="Proteomes" id="UP001152622"/>
    </source>
</evidence>
<feature type="signal peptide" evidence="1">
    <location>
        <begin position="1"/>
        <end position="20"/>
    </location>
</feature>
<comment type="caution">
    <text evidence="2">The sequence shown here is derived from an EMBL/GenBank/DDBJ whole genome shotgun (WGS) entry which is preliminary data.</text>
</comment>
<gene>
    <name evidence="2" type="ORF">SKAU_G00001330</name>
</gene>
<dbReference type="Proteomes" id="UP001152622">
    <property type="component" value="Chromosome 1"/>
</dbReference>
<proteinExistence type="predicted"/>
<organism evidence="2 3">
    <name type="scientific">Synaphobranchus kaupii</name>
    <name type="common">Kaup's arrowtooth eel</name>
    <dbReference type="NCBI Taxonomy" id="118154"/>
    <lineage>
        <taxon>Eukaryota</taxon>
        <taxon>Metazoa</taxon>
        <taxon>Chordata</taxon>
        <taxon>Craniata</taxon>
        <taxon>Vertebrata</taxon>
        <taxon>Euteleostomi</taxon>
        <taxon>Actinopterygii</taxon>
        <taxon>Neopterygii</taxon>
        <taxon>Teleostei</taxon>
        <taxon>Anguilliformes</taxon>
        <taxon>Synaphobranchidae</taxon>
        <taxon>Synaphobranchus</taxon>
    </lineage>
</organism>
<name>A0A9Q1G8A1_SYNKA</name>
<dbReference type="EMBL" id="JAINUF010000001">
    <property type="protein sequence ID" value="KAJ8379355.1"/>
    <property type="molecule type" value="Genomic_DNA"/>
</dbReference>
<accession>A0A9Q1G8A1</accession>
<reference evidence="2" key="1">
    <citation type="journal article" date="2023" name="Science">
        <title>Genome structures resolve the early diversification of teleost fishes.</title>
        <authorList>
            <person name="Parey E."/>
            <person name="Louis A."/>
            <person name="Montfort J."/>
            <person name="Bouchez O."/>
            <person name="Roques C."/>
            <person name="Iampietro C."/>
            <person name="Lluch J."/>
            <person name="Castinel A."/>
            <person name="Donnadieu C."/>
            <person name="Desvignes T."/>
            <person name="Floi Bucao C."/>
            <person name="Jouanno E."/>
            <person name="Wen M."/>
            <person name="Mejri S."/>
            <person name="Dirks R."/>
            <person name="Jansen H."/>
            <person name="Henkel C."/>
            <person name="Chen W.J."/>
            <person name="Zahm M."/>
            <person name="Cabau C."/>
            <person name="Klopp C."/>
            <person name="Thompson A.W."/>
            <person name="Robinson-Rechavi M."/>
            <person name="Braasch I."/>
            <person name="Lecointre G."/>
            <person name="Bobe J."/>
            <person name="Postlethwait J.H."/>
            <person name="Berthelot C."/>
            <person name="Roest Crollius H."/>
            <person name="Guiguen Y."/>
        </authorList>
    </citation>
    <scope>NUCLEOTIDE SEQUENCE</scope>
    <source>
        <strain evidence="2">WJC10195</strain>
    </source>
</reference>
<dbReference type="AlphaFoldDB" id="A0A9Q1G8A1"/>
<protein>
    <submittedName>
        <fullName evidence="2">Uncharacterized protein</fullName>
    </submittedName>
</protein>
<keyword evidence="1" id="KW-0732">Signal</keyword>
<evidence type="ECO:0000313" key="2">
    <source>
        <dbReference type="EMBL" id="KAJ8379355.1"/>
    </source>
</evidence>